<sequence length="119" mass="12759">MIPETQSRRSRGDQLWKRSAGKWQQHERSGPTSGKGRSQRGDSAAGGADRVATTWCPSNGVAGFNRRRREVRAAAAGARGGDRERGGTGGVFGRAVVARLAVDQASSQERGYSRSRMAD</sequence>
<dbReference type="Proteomes" id="UP001420932">
    <property type="component" value="Unassembled WGS sequence"/>
</dbReference>
<gene>
    <name evidence="2" type="ORF">Syun_001589</name>
</gene>
<dbReference type="EMBL" id="JBBNAF010000001">
    <property type="protein sequence ID" value="KAK9169449.1"/>
    <property type="molecule type" value="Genomic_DNA"/>
</dbReference>
<name>A0AAP0Q7X0_9MAGN</name>
<evidence type="ECO:0000313" key="3">
    <source>
        <dbReference type="Proteomes" id="UP001420932"/>
    </source>
</evidence>
<evidence type="ECO:0000313" key="2">
    <source>
        <dbReference type="EMBL" id="KAK9169449.1"/>
    </source>
</evidence>
<evidence type="ECO:0000256" key="1">
    <source>
        <dbReference type="SAM" id="MobiDB-lite"/>
    </source>
</evidence>
<organism evidence="2 3">
    <name type="scientific">Stephania yunnanensis</name>
    <dbReference type="NCBI Taxonomy" id="152371"/>
    <lineage>
        <taxon>Eukaryota</taxon>
        <taxon>Viridiplantae</taxon>
        <taxon>Streptophyta</taxon>
        <taxon>Embryophyta</taxon>
        <taxon>Tracheophyta</taxon>
        <taxon>Spermatophyta</taxon>
        <taxon>Magnoliopsida</taxon>
        <taxon>Ranunculales</taxon>
        <taxon>Menispermaceae</taxon>
        <taxon>Menispermoideae</taxon>
        <taxon>Cissampelideae</taxon>
        <taxon>Stephania</taxon>
    </lineage>
</organism>
<feature type="compositionally biased region" description="Basic and acidic residues" evidence="1">
    <location>
        <begin position="1"/>
        <end position="16"/>
    </location>
</feature>
<dbReference type="AlphaFoldDB" id="A0AAP0Q7X0"/>
<accession>A0AAP0Q7X0</accession>
<comment type="caution">
    <text evidence="2">The sequence shown here is derived from an EMBL/GenBank/DDBJ whole genome shotgun (WGS) entry which is preliminary data.</text>
</comment>
<feature type="region of interest" description="Disordered" evidence="1">
    <location>
        <begin position="1"/>
        <end position="65"/>
    </location>
</feature>
<keyword evidence="3" id="KW-1185">Reference proteome</keyword>
<protein>
    <submittedName>
        <fullName evidence="2">Uncharacterized protein</fullName>
    </submittedName>
</protein>
<proteinExistence type="predicted"/>
<reference evidence="2 3" key="1">
    <citation type="submission" date="2024-01" db="EMBL/GenBank/DDBJ databases">
        <title>Genome assemblies of Stephania.</title>
        <authorList>
            <person name="Yang L."/>
        </authorList>
    </citation>
    <scope>NUCLEOTIDE SEQUENCE [LARGE SCALE GENOMIC DNA]</scope>
    <source>
        <strain evidence="2">YNDBR</strain>
        <tissue evidence="2">Leaf</tissue>
    </source>
</reference>